<dbReference type="InterPro" id="IPR012902">
    <property type="entry name" value="N_methyl_site"/>
</dbReference>
<feature type="transmembrane region" description="Helical" evidence="1">
    <location>
        <begin position="12"/>
        <end position="36"/>
    </location>
</feature>
<name>A0ABT1NI17_9FIRM</name>
<comment type="caution">
    <text evidence="2">The sequence shown here is derived from an EMBL/GenBank/DDBJ whole genome shotgun (WGS) entry which is preliminary data.</text>
</comment>
<keyword evidence="1" id="KW-1133">Transmembrane helix</keyword>
<sequence>MIKRHNKGFTLIEIVVSITLLALIALFMLPMSIYGVQFAKWNNIKLTAMNLAYSQTEWLKTLEYKDVGLDSSGYSPKGIVKENLYLNETGSNPKTIEGIDYSFITSIYWESARSSTGDFIANALKKADVIVKARDPITGSERTYSVMGTLIAFEGERTPSSNIPLKVRVITGEDFTEPAKGVKIIVNNLSNTLAAWGRTDDEGKVYFTELSNTKYNVFPEQWEAGDMTARPTGIIGVANDENWKYEAQLEIKATPEDFIKQDFHVDYPGYIVLPEYPKELMDNALVKLNPIYNPPEGAVTGFDLDTNLTKLITKKIWRSWIYDSTKAIVKGTDLYYFVENDDGNLWDGKFQYIKGSVTEKKLKLGFGIKDGSFKQETDESITLKIEFTSDINNIDTMMFSIYESDTAINYTDKNIVQAVSGKNNKFLINIKTTDRVTGNRLKFQIDNKEAGTLINSYGMKLIQDKNYCILDRES</sequence>
<protein>
    <submittedName>
        <fullName evidence="2">Prepilin-type N-terminal cleavage/methylation domain-containing protein</fullName>
    </submittedName>
</protein>
<dbReference type="Pfam" id="PF07963">
    <property type="entry name" value="N_methyl"/>
    <property type="match status" value="1"/>
</dbReference>
<reference evidence="2 3" key="1">
    <citation type="submission" date="2021-10" db="EMBL/GenBank/DDBJ databases">
        <title>Lutispora strain m25 sp. nov., a thermophilic, non-spore-forming bacterium isolated from a lab-scale methanogenic bioreactor digesting anaerobic sludge.</title>
        <authorList>
            <person name="El Houari A."/>
            <person name="Mcdonald J."/>
        </authorList>
    </citation>
    <scope>NUCLEOTIDE SEQUENCE [LARGE SCALE GENOMIC DNA]</scope>
    <source>
        <strain evidence="3">m25</strain>
    </source>
</reference>
<dbReference type="Proteomes" id="UP001651880">
    <property type="component" value="Unassembled WGS sequence"/>
</dbReference>
<organism evidence="2 3">
    <name type="scientific">Lutispora saccharofermentans</name>
    <dbReference type="NCBI Taxonomy" id="3024236"/>
    <lineage>
        <taxon>Bacteria</taxon>
        <taxon>Bacillati</taxon>
        <taxon>Bacillota</taxon>
        <taxon>Clostridia</taxon>
        <taxon>Lutisporales</taxon>
        <taxon>Lutisporaceae</taxon>
        <taxon>Lutispora</taxon>
    </lineage>
</organism>
<evidence type="ECO:0000313" key="3">
    <source>
        <dbReference type="Proteomes" id="UP001651880"/>
    </source>
</evidence>
<dbReference type="NCBIfam" id="TIGR02532">
    <property type="entry name" value="IV_pilin_GFxxxE"/>
    <property type="match status" value="1"/>
</dbReference>
<evidence type="ECO:0000256" key="1">
    <source>
        <dbReference type="SAM" id="Phobius"/>
    </source>
</evidence>
<keyword evidence="1" id="KW-0472">Membrane</keyword>
<accession>A0ABT1NI17</accession>
<dbReference type="EMBL" id="JAJEKE010000007">
    <property type="protein sequence ID" value="MCQ1529803.1"/>
    <property type="molecule type" value="Genomic_DNA"/>
</dbReference>
<gene>
    <name evidence="2" type="ORF">LJD61_09635</name>
</gene>
<keyword evidence="3" id="KW-1185">Reference proteome</keyword>
<proteinExistence type="predicted"/>
<dbReference type="PROSITE" id="PS00409">
    <property type="entry name" value="PROKAR_NTER_METHYL"/>
    <property type="match status" value="1"/>
</dbReference>
<evidence type="ECO:0000313" key="2">
    <source>
        <dbReference type="EMBL" id="MCQ1529803.1"/>
    </source>
</evidence>
<keyword evidence="1" id="KW-0812">Transmembrane</keyword>
<dbReference type="RefSeq" id="WP_255227322.1">
    <property type="nucleotide sequence ID" value="NZ_JAJEKE010000007.1"/>
</dbReference>